<name>A0A4S8LQY8_DENBC</name>
<dbReference type="AlphaFoldDB" id="A0A4S8LQY8"/>
<evidence type="ECO:0008006" key="4">
    <source>
        <dbReference type="Google" id="ProtNLM"/>
    </source>
</evidence>
<accession>A0A4S8LQY8</accession>
<protein>
    <recommendedName>
        <fullName evidence="4">Retrotransposon gag domain-containing protein</fullName>
    </recommendedName>
</protein>
<evidence type="ECO:0000313" key="3">
    <source>
        <dbReference type="Proteomes" id="UP000297245"/>
    </source>
</evidence>
<evidence type="ECO:0000313" key="2">
    <source>
        <dbReference type="EMBL" id="THU91610.1"/>
    </source>
</evidence>
<dbReference type="Proteomes" id="UP000297245">
    <property type="component" value="Unassembled WGS sequence"/>
</dbReference>
<dbReference type="EMBL" id="ML179302">
    <property type="protein sequence ID" value="THU91610.1"/>
    <property type="molecule type" value="Genomic_DNA"/>
</dbReference>
<organism evidence="2 3">
    <name type="scientific">Dendrothele bispora (strain CBS 962.96)</name>
    <dbReference type="NCBI Taxonomy" id="1314807"/>
    <lineage>
        <taxon>Eukaryota</taxon>
        <taxon>Fungi</taxon>
        <taxon>Dikarya</taxon>
        <taxon>Basidiomycota</taxon>
        <taxon>Agaricomycotina</taxon>
        <taxon>Agaricomycetes</taxon>
        <taxon>Agaricomycetidae</taxon>
        <taxon>Agaricales</taxon>
        <taxon>Agaricales incertae sedis</taxon>
        <taxon>Dendrothele</taxon>
    </lineage>
</organism>
<feature type="compositionally biased region" description="Basic and acidic residues" evidence="1">
    <location>
        <begin position="226"/>
        <end position="235"/>
    </location>
</feature>
<feature type="region of interest" description="Disordered" evidence="1">
    <location>
        <begin position="226"/>
        <end position="262"/>
    </location>
</feature>
<feature type="compositionally biased region" description="Low complexity" evidence="1">
    <location>
        <begin position="236"/>
        <end position="252"/>
    </location>
</feature>
<gene>
    <name evidence="2" type="ORF">K435DRAFT_863266</name>
</gene>
<keyword evidence="3" id="KW-1185">Reference proteome</keyword>
<reference evidence="2 3" key="1">
    <citation type="journal article" date="2019" name="Nat. Ecol. Evol.">
        <title>Megaphylogeny resolves global patterns of mushroom evolution.</title>
        <authorList>
            <person name="Varga T."/>
            <person name="Krizsan K."/>
            <person name="Foldi C."/>
            <person name="Dima B."/>
            <person name="Sanchez-Garcia M."/>
            <person name="Sanchez-Ramirez S."/>
            <person name="Szollosi G.J."/>
            <person name="Szarkandi J.G."/>
            <person name="Papp V."/>
            <person name="Albert L."/>
            <person name="Andreopoulos W."/>
            <person name="Angelini C."/>
            <person name="Antonin V."/>
            <person name="Barry K.W."/>
            <person name="Bougher N.L."/>
            <person name="Buchanan P."/>
            <person name="Buyck B."/>
            <person name="Bense V."/>
            <person name="Catcheside P."/>
            <person name="Chovatia M."/>
            <person name="Cooper J."/>
            <person name="Damon W."/>
            <person name="Desjardin D."/>
            <person name="Finy P."/>
            <person name="Geml J."/>
            <person name="Haridas S."/>
            <person name="Hughes K."/>
            <person name="Justo A."/>
            <person name="Karasinski D."/>
            <person name="Kautmanova I."/>
            <person name="Kiss B."/>
            <person name="Kocsube S."/>
            <person name="Kotiranta H."/>
            <person name="LaButti K.M."/>
            <person name="Lechner B.E."/>
            <person name="Liimatainen K."/>
            <person name="Lipzen A."/>
            <person name="Lukacs Z."/>
            <person name="Mihaltcheva S."/>
            <person name="Morgado L.N."/>
            <person name="Niskanen T."/>
            <person name="Noordeloos M.E."/>
            <person name="Ohm R.A."/>
            <person name="Ortiz-Santana B."/>
            <person name="Ovrebo C."/>
            <person name="Racz N."/>
            <person name="Riley R."/>
            <person name="Savchenko A."/>
            <person name="Shiryaev A."/>
            <person name="Soop K."/>
            <person name="Spirin V."/>
            <person name="Szebenyi C."/>
            <person name="Tomsovsky M."/>
            <person name="Tulloss R.E."/>
            <person name="Uehling J."/>
            <person name="Grigoriev I.V."/>
            <person name="Vagvolgyi C."/>
            <person name="Papp T."/>
            <person name="Martin F.M."/>
            <person name="Miettinen O."/>
            <person name="Hibbett D.S."/>
            <person name="Nagy L.G."/>
        </authorList>
    </citation>
    <scope>NUCLEOTIDE SEQUENCE [LARGE SCALE GENOMIC DNA]</scope>
    <source>
        <strain evidence="2 3">CBS 962.96</strain>
    </source>
</reference>
<dbReference type="OrthoDB" id="5582182at2759"/>
<evidence type="ECO:0000256" key="1">
    <source>
        <dbReference type="SAM" id="MobiDB-lite"/>
    </source>
</evidence>
<sequence>MSSGNPNWATELNNLFDPSTMIATLTVQDVNIIQSTLDCLDCQQSETNTALNSTAASASAPPPPVPPVIPSEPATFVSTEPPLFTAPSTFKGKASEIEEFIQAVEDAVDLRLTSLHTDGQKCLYMSTLLGDGAPKQWYCSIRLNKSSLLGSFTEFTDSAAAYASRFLELLVHVNWTDETKIDNFYRNLKPSVKDLISNTKWESCPKTFLDYAVFAIDCDNRVHKQELEPKDESSKKSTNNNTLSSSKSESTLPPGEPMQIDATISKPRGKLTEAEWKHCIDNDLGLYCGKCRKTTDTCPNHPPHVIKCVEEKKDAA</sequence>
<proteinExistence type="predicted"/>